<name>A0ABQ3UUS4_9CHLR</name>
<keyword evidence="2" id="KW-1185">Reference proteome</keyword>
<evidence type="ECO:0000313" key="1">
    <source>
        <dbReference type="EMBL" id="GHO56142.1"/>
    </source>
</evidence>
<dbReference type="EMBL" id="BNJG01000002">
    <property type="protein sequence ID" value="GHO56142.1"/>
    <property type="molecule type" value="Genomic_DNA"/>
</dbReference>
<reference evidence="1 2" key="1">
    <citation type="journal article" date="2021" name="Int. J. Syst. Evol. Microbiol.">
        <title>Reticulibacter mediterranei gen. nov., sp. nov., within the new family Reticulibacteraceae fam. nov., and Ktedonospora formicarum gen. nov., sp. nov., Ktedonobacter robiniae sp. nov., Dictyobacter formicarum sp. nov. and Dictyobacter arantiisoli sp. nov., belonging to the class Ktedonobacteria.</title>
        <authorList>
            <person name="Yabe S."/>
            <person name="Zheng Y."/>
            <person name="Wang C.M."/>
            <person name="Sakai Y."/>
            <person name="Abe K."/>
            <person name="Yokota A."/>
            <person name="Donadio S."/>
            <person name="Cavaletti L."/>
            <person name="Monciardini P."/>
        </authorList>
    </citation>
    <scope>NUCLEOTIDE SEQUENCE [LARGE SCALE GENOMIC DNA]</scope>
    <source>
        <strain evidence="1 2">SOSP1-30</strain>
    </source>
</reference>
<accession>A0ABQ3UUS4</accession>
<organism evidence="1 2">
    <name type="scientific">Ktedonobacter robiniae</name>
    <dbReference type="NCBI Taxonomy" id="2778365"/>
    <lineage>
        <taxon>Bacteria</taxon>
        <taxon>Bacillati</taxon>
        <taxon>Chloroflexota</taxon>
        <taxon>Ktedonobacteria</taxon>
        <taxon>Ktedonobacterales</taxon>
        <taxon>Ktedonobacteraceae</taxon>
        <taxon>Ktedonobacter</taxon>
    </lineage>
</organism>
<sequence length="170" mass="18511">MLPDGVYEEGTLLLGTGDLLRGLDVQRLRAGTILLRLPSALSPEVSEPLSARIRAHQDILAPRGDELTSPAPMRELRVFASGSLLDLLIQTGEGGGLRNPYQVKSSLLAGLAVAKLDVLPTSGWVDTKTAQNYYFALRRAGFRGMAPDLGVHDSPSLYLTQFRARFRHCL</sequence>
<proteinExistence type="predicted"/>
<evidence type="ECO:0000313" key="2">
    <source>
        <dbReference type="Proteomes" id="UP000654345"/>
    </source>
</evidence>
<protein>
    <submittedName>
        <fullName evidence="1">Uncharacterized protein</fullName>
    </submittedName>
</protein>
<dbReference type="Proteomes" id="UP000654345">
    <property type="component" value="Unassembled WGS sequence"/>
</dbReference>
<comment type="caution">
    <text evidence="1">The sequence shown here is derived from an EMBL/GenBank/DDBJ whole genome shotgun (WGS) entry which is preliminary data.</text>
</comment>
<gene>
    <name evidence="1" type="ORF">KSB_46170</name>
</gene>